<proteinExistence type="predicted"/>
<feature type="compositionally biased region" description="Basic and acidic residues" evidence="1">
    <location>
        <begin position="162"/>
        <end position="177"/>
    </location>
</feature>
<evidence type="ECO:0000256" key="1">
    <source>
        <dbReference type="SAM" id="MobiDB-lite"/>
    </source>
</evidence>
<feature type="compositionally biased region" description="Basic and acidic residues" evidence="1">
    <location>
        <begin position="104"/>
        <end position="130"/>
    </location>
</feature>
<feature type="transmembrane region" description="Helical" evidence="2">
    <location>
        <begin position="411"/>
        <end position="439"/>
    </location>
</feature>
<evidence type="ECO:0000313" key="3">
    <source>
        <dbReference type="EMBL" id="SBS93006.1"/>
    </source>
</evidence>
<feature type="compositionally biased region" description="Polar residues" evidence="1">
    <location>
        <begin position="178"/>
        <end position="200"/>
    </location>
</feature>
<organism evidence="3 4">
    <name type="scientific">Plasmodium ovale curtisi</name>
    <dbReference type="NCBI Taxonomy" id="864141"/>
    <lineage>
        <taxon>Eukaryota</taxon>
        <taxon>Sar</taxon>
        <taxon>Alveolata</taxon>
        <taxon>Apicomplexa</taxon>
        <taxon>Aconoidasida</taxon>
        <taxon>Haemosporida</taxon>
        <taxon>Plasmodiidae</taxon>
        <taxon>Plasmodium</taxon>
        <taxon>Plasmodium (Plasmodium)</taxon>
    </lineage>
</organism>
<evidence type="ECO:0000256" key="2">
    <source>
        <dbReference type="SAM" id="Phobius"/>
    </source>
</evidence>
<feature type="compositionally biased region" description="Polar residues" evidence="1">
    <location>
        <begin position="232"/>
        <end position="242"/>
    </location>
</feature>
<reference evidence="4" key="1">
    <citation type="submission" date="2016-05" db="EMBL/GenBank/DDBJ databases">
        <authorList>
            <person name="Naeem Raeece"/>
        </authorList>
    </citation>
    <scope>NUCLEOTIDE SEQUENCE [LARGE SCALE GENOMIC DNA]</scope>
</reference>
<gene>
    <name evidence="3" type="ORF">POVCU2_0078320</name>
</gene>
<dbReference type="AlphaFoldDB" id="A0A1A8WJ90"/>
<protein>
    <submittedName>
        <fullName evidence="3">PIR Superfamily Protein</fullName>
    </submittedName>
</protein>
<dbReference type="EMBL" id="FLQU01001444">
    <property type="protein sequence ID" value="SBS93006.1"/>
    <property type="molecule type" value="Genomic_DNA"/>
</dbReference>
<feature type="region of interest" description="Disordered" evidence="1">
    <location>
        <begin position="104"/>
        <end position="349"/>
    </location>
</feature>
<dbReference type="Proteomes" id="UP000078560">
    <property type="component" value="Unassembled WGS sequence"/>
</dbReference>
<keyword evidence="2" id="KW-0472">Membrane</keyword>
<name>A0A1A8WJ90_PLAOA</name>
<sequence length="487" mass="52896">MAQVTFSSNNNTEEELREKCIEKLADIIDEVNGKVDKLRVAKEGDEQFLQICGQLSEYQNRYNKKDTECTEAVFLGLYEGIKSSIGNALKKCTSYQESIRKLVPEEKEPGKKETLAEDQLGKDGTKEKTQQAKGDQVMSERNVASNGVEHLDDNKLQILDQDNGHGERTPDRHKDSELSQTAMPTNSLGTPNLVATQNQVDAHDNNGAEDTVASGESTEVNSAIGELDEYQKNSSQQSTAASSGLKGEPGAQDLNNVQESTEGSAKTDAQKLSPELGIPQQEGSLTERGDPADAELRTGVQPHIGEPMQPGQSLDQQSQRDKTSDSVPIILSPGASDEQPGIGSSILGTASDSREATPLVTANNLVGSASSGLGPGPGPPSEVTPDPVKSVTDLQLAQTPVGESEGIGIKMYIIIGVIILAVILLCILLFKYACLRGYFSAKKKKKRQMIQEELDRLMNSSSIFVEKNMYLPYTYLEKPYEECTYKY</sequence>
<evidence type="ECO:0000313" key="4">
    <source>
        <dbReference type="Proteomes" id="UP000078560"/>
    </source>
</evidence>
<feature type="region of interest" description="Disordered" evidence="1">
    <location>
        <begin position="365"/>
        <end position="388"/>
    </location>
</feature>
<keyword evidence="2" id="KW-0812">Transmembrane</keyword>
<keyword evidence="2" id="KW-1133">Transmembrane helix</keyword>
<accession>A0A1A8WJ90</accession>
<feature type="compositionally biased region" description="Basic and acidic residues" evidence="1">
    <location>
        <begin position="285"/>
        <end position="296"/>
    </location>
</feature>
<feature type="compositionally biased region" description="Polar residues" evidence="1">
    <location>
        <begin position="253"/>
        <end position="264"/>
    </location>
</feature>